<dbReference type="OrthoDB" id="20105at2759"/>
<evidence type="ECO:0000259" key="7">
    <source>
        <dbReference type="Pfam" id="PF01728"/>
    </source>
</evidence>
<evidence type="ECO:0000256" key="1">
    <source>
        <dbReference type="ARBA" id="ARBA00009258"/>
    </source>
</evidence>
<comment type="caution">
    <text evidence="8">The sequence shown here is derived from an EMBL/GenBank/DDBJ whole genome shotgun (WGS) entry which is preliminary data.</text>
</comment>
<comment type="similarity">
    <text evidence="1">Belongs to the class I-like SAM-binding methyltransferase superfamily. RNA methyltransferase RlmE family.</text>
</comment>
<dbReference type="OMA" id="RYKNIDW"/>
<keyword evidence="3" id="KW-0489">Methyltransferase</keyword>
<dbReference type="InParanoid" id="A0A0V0QQV5"/>
<accession>A0A0V0QQV5</accession>
<dbReference type="SUPFAM" id="SSF53335">
    <property type="entry name" value="S-adenosyl-L-methionine-dependent methyltransferases"/>
    <property type="match status" value="1"/>
</dbReference>
<dbReference type="PANTHER" id="PTHR10920:SF18">
    <property type="entry name" value="RRNA METHYLTRANSFERASE 2, MITOCHONDRIAL"/>
    <property type="match status" value="1"/>
</dbReference>
<evidence type="ECO:0000256" key="5">
    <source>
        <dbReference type="ARBA" id="ARBA00022691"/>
    </source>
</evidence>
<dbReference type="InterPro" id="IPR029063">
    <property type="entry name" value="SAM-dependent_MTases_sf"/>
</dbReference>
<dbReference type="InterPro" id="IPR015507">
    <property type="entry name" value="rRNA-MeTfrase_E"/>
</dbReference>
<evidence type="ECO:0000256" key="6">
    <source>
        <dbReference type="ARBA" id="ARBA00041184"/>
    </source>
</evidence>
<feature type="domain" description="Ribosomal RNA methyltransferase FtsJ" evidence="7">
    <location>
        <begin position="18"/>
        <end position="210"/>
    </location>
</feature>
<evidence type="ECO:0000256" key="4">
    <source>
        <dbReference type="ARBA" id="ARBA00022679"/>
    </source>
</evidence>
<dbReference type="InterPro" id="IPR050082">
    <property type="entry name" value="RNA_methyltr_RlmE"/>
</dbReference>
<sequence>MNEHVTDYYVKEAIKQGYRSRASFKLIEMQKKYTILKPNYKILDLGAAPGGWTQVAVEYSLTKKQKQMLLNKEEKNKFKSPILAIDRDSMNPVDGSFFYKGDLLDEKTRLFIPEYYDMQQLDIIMSDMAPNFSGDLDLDHHNITQLNNICLSISKQNLKPGGTLLMKTLQGHHEQECFKAYKQFFKQFQRVKPQASRSRSSEIYYLGRGFKMSKNFFIQQKFEKKVDQNLDEYIPEEEMGLDKQNNIKQMTIDFLNKQIQDNIRLEPEMIKELKQIEFLKDFKDWEKLEKGKITQEILQDKKLEQTDNEKYQEFVEDQRTIFGEKLSYTKKKESINDSLAKIDEAYEYQNELFSDNSQKQQQQSEDLFLPDEELDPVENLQSKEEKQREFEKFFTNSVEQHDYLLQSKEEEKINKIIENGGYDKSIEDIMNSGTLDQIKKKVQNLEYYADLEKQKEESLQDPNELKQNLTLEDISNLAKAENVSEDQMMALWEEYNECLEAQQLYKTQNVDEFMELRSKKGSYKENQKKIKQFEEFFDSQDFMEFSKK</sequence>
<evidence type="ECO:0000313" key="8">
    <source>
        <dbReference type="EMBL" id="KRX04341.1"/>
    </source>
</evidence>
<dbReference type="AlphaFoldDB" id="A0A0V0QQV5"/>
<evidence type="ECO:0000256" key="3">
    <source>
        <dbReference type="ARBA" id="ARBA00022603"/>
    </source>
</evidence>
<reference evidence="8 9" key="1">
    <citation type="journal article" date="2015" name="Sci. Rep.">
        <title>Genome of the facultative scuticociliatosis pathogen Pseudocohnilembus persalinus provides insight into its virulence through horizontal gene transfer.</title>
        <authorList>
            <person name="Xiong J."/>
            <person name="Wang G."/>
            <person name="Cheng J."/>
            <person name="Tian M."/>
            <person name="Pan X."/>
            <person name="Warren A."/>
            <person name="Jiang C."/>
            <person name="Yuan D."/>
            <person name="Miao W."/>
        </authorList>
    </citation>
    <scope>NUCLEOTIDE SEQUENCE [LARGE SCALE GENOMIC DNA]</scope>
    <source>
        <strain evidence="8">36N120E</strain>
    </source>
</reference>
<dbReference type="Proteomes" id="UP000054937">
    <property type="component" value="Unassembled WGS sequence"/>
</dbReference>
<evidence type="ECO:0000313" key="9">
    <source>
        <dbReference type="Proteomes" id="UP000054937"/>
    </source>
</evidence>
<keyword evidence="5" id="KW-0949">S-adenosyl-L-methionine</keyword>
<gene>
    <name evidence="8" type="ORF">PPERSA_03581</name>
</gene>
<dbReference type="InterPro" id="IPR002877">
    <property type="entry name" value="RNA_MeTrfase_FtsJ_dom"/>
</dbReference>
<evidence type="ECO:0000256" key="2">
    <source>
        <dbReference type="ARBA" id="ARBA00022552"/>
    </source>
</evidence>
<keyword evidence="2" id="KW-0698">rRNA processing</keyword>
<organism evidence="8 9">
    <name type="scientific">Pseudocohnilembus persalinus</name>
    <name type="common">Ciliate</name>
    <dbReference type="NCBI Taxonomy" id="266149"/>
    <lineage>
        <taxon>Eukaryota</taxon>
        <taxon>Sar</taxon>
        <taxon>Alveolata</taxon>
        <taxon>Ciliophora</taxon>
        <taxon>Intramacronucleata</taxon>
        <taxon>Oligohymenophorea</taxon>
        <taxon>Scuticociliatia</taxon>
        <taxon>Philasterida</taxon>
        <taxon>Pseudocohnilembidae</taxon>
        <taxon>Pseudocohnilembus</taxon>
    </lineage>
</organism>
<dbReference type="EMBL" id="LDAU01000119">
    <property type="protein sequence ID" value="KRX04341.1"/>
    <property type="molecule type" value="Genomic_DNA"/>
</dbReference>
<keyword evidence="4" id="KW-0808">Transferase</keyword>
<dbReference type="Pfam" id="PF01728">
    <property type="entry name" value="FtsJ"/>
    <property type="match status" value="1"/>
</dbReference>
<protein>
    <recommendedName>
        <fullName evidence="6">rRNA methyltransferase 2, mitochondrial</fullName>
    </recommendedName>
</protein>
<proteinExistence type="inferred from homology"/>
<name>A0A0V0QQV5_PSEPJ</name>
<dbReference type="Gene3D" id="3.40.50.150">
    <property type="entry name" value="Vaccinia Virus protein VP39"/>
    <property type="match status" value="1"/>
</dbReference>
<dbReference type="GO" id="GO:0008650">
    <property type="term" value="F:rRNA (uridine-2'-O-)-methyltransferase activity"/>
    <property type="evidence" value="ECO:0007669"/>
    <property type="project" value="TreeGrafter"/>
</dbReference>
<dbReference type="PANTHER" id="PTHR10920">
    <property type="entry name" value="RIBOSOMAL RNA METHYLTRANSFERASE"/>
    <property type="match status" value="1"/>
</dbReference>
<keyword evidence="9" id="KW-1185">Reference proteome</keyword>
<dbReference type="HAMAP" id="MF_01547">
    <property type="entry name" value="RNA_methyltr_E"/>
    <property type="match status" value="1"/>
</dbReference>